<evidence type="ECO:0000256" key="6">
    <source>
        <dbReference type="ARBA" id="ARBA00058358"/>
    </source>
</evidence>
<dbReference type="FunCoup" id="A0A1D6MV47">
    <property type="interactions" value="1317"/>
</dbReference>
<comment type="pathway">
    <text evidence="1">Secondary metabolite biosynthesis; terpenoid biosynthesis.</text>
</comment>
<evidence type="ECO:0000256" key="7">
    <source>
        <dbReference type="ARBA" id="ARBA00093212"/>
    </source>
</evidence>
<dbReference type="eggNOG" id="KOG4178">
    <property type="taxonomic scope" value="Eukaryota"/>
</dbReference>
<dbReference type="SMR" id="A0A1D6MV47"/>
<dbReference type="Gene3D" id="3.40.50.1820">
    <property type="entry name" value="alpha/beta hydrolase"/>
    <property type="match status" value="1"/>
</dbReference>
<dbReference type="GO" id="GO:0004301">
    <property type="term" value="F:epoxide hydrolase activity"/>
    <property type="evidence" value="ECO:0007669"/>
    <property type="project" value="UniProtKB-EC"/>
</dbReference>
<dbReference type="InterPro" id="IPR000639">
    <property type="entry name" value="Epox_hydrolase-like"/>
</dbReference>
<keyword evidence="3 9" id="KW-0378">Hydrolase</keyword>
<dbReference type="AlphaFoldDB" id="A0A1D6MV47"/>
<dbReference type="SUPFAM" id="SSF53474">
    <property type="entry name" value="alpha/beta-Hydrolases"/>
    <property type="match status" value="1"/>
</dbReference>
<dbReference type="PaxDb" id="4577-GRMZM2G018793_P01"/>
<dbReference type="PANTHER" id="PTHR43329">
    <property type="entry name" value="EPOXIDE HYDROLASE"/>
    <property type="match status" value="1"/>
</dbReference>
<dbReference type="Pfam" id="PF00561">
    <property type="entry name" value="Abhydrolase_1"/>
    <property type="match status" value="1"/>
</dbReference>
<evidence type="ECO:0000256" key="4">
    <source>
        <dbReference type="ARBA" id="ARBA00038334"/>
    </source>
</evidence>
<evidence type="ECO:0000256" key="5">
    <source>
        <dbReference type="ARBA" id="ARBA00051067"/>
    </source>
</evidence>
<proteinExistence type="inferred from homology"/>
<dbReference type="InterPro" id="IPR000073">
    <property type="entry name" value="AB_hydrolase_1"/>
</dbReference>
<protein>
    <recommendedName>
        <fullName evidence="2">soluble epoxide hydrolase</fullName>
        <ecNumber evidence="2">3.3.2.10</ecNumber>
    </recommendedName>
</protein>
<sequence>MQHSMDAGEVRHWNADVNGVSIHVAERGPEDGPAVLLLHGFPELWLSWRHQMAALAARGFRALAPDLRGYGDSSAPSDPAAYSIFHIVGDVVALLDHLQLTKVFVAGHDWGAHAAWLLCLFRPDRVRAAVVLGVPYSARHAHARPITEAFAAFGEGFYINQFQEAGRAESAFARYDVATVLKKFYSIEIDDVTAPPGVEIIDFLEASPSPLPWISEEELGQYAEKFHKSGFTGPLNYYRMSETNSRLLAPWNGAKITVPVKFIAGDKDIGAQSFGTGEYIKSAEFKSTVPDLEVTVIEGHHFLQQEQAERVNSEMVSYLVRFTS</sequence>
<dbReference type="FunFam" id="3.40.50.1820:FF:000161">
    <property type="entry name" value="Epoxide hydrolase"/>
    <property type="match status" value="1"/>
</dbReference>
<reference evidence="9" key="1">
    <citation type="submission" date="2015-12" db="EMBL/GenBank/DDBJ databases">
        <title>Update maize B73 reference genome by single molecule sequencing technologies.</title>
        <authorList>
            <consortium name="Maize Genome Sequencing Project"/>
            <person name="Ware D."/>
        </authorList>
    </citation>
    <scope>NUCLEOTIDE SEQUENCE [LARGE SCALE GENOMIC DNA]</scope>
    <source>
        <tissue evidence="9">Seedling</tissue>
    </source>
</reference>
<dbReference type="STRING" id="4577.A0A1D6MV47"/>
<dbReference type="EC" id="3.3.2.10" evidence="2"/>
<dbReference type="InterPro" id="IPR029058">
    <property type="entry name" value="AB_hydrolase_fold"/>
</dbReference>
<evidence type="ECO:0000259" key="8">
    <source>
        <dbReference type="Pfam" id="PF00561"/>
    </source>
</evidence>
<gene>
    <name evidence="9" type="ORF">ZEAMMB73_Zm00001d041217</name>
</gene>
<dbReference type="InParanoid" id="A0A1D6MV47"/>
<dbReference type="OMA" id="KFHYVEA"/>
<evidence type="ECO:0000313" key="9">
    <source>
        <dbReference type="EMBL" id="ONM32694.1"/>
    </source>
</evidence>
<dbReference type="EMBL" id="CM007649">
    <property type="protein sequence ID" value="ONM32694.1"/>
    <property type="molecule type" value="Genomic_DNA"/>
</dbReference>
<dbReference type="PRINTS" id="PR00412">
    <property type="entry name" value="EPOXHYDRLASE"/>
</dbReference>
<evidence type="ECO:0000256" key="2">
    <source>
        <dbReference type="ARBA" id="ARBA00013006"/>
    </source>
</evidence>
<comment type="function">
    <text evidence="6">Epoxide hydrolase involved in the biosynthesis of cucurbitacin and mogroside tetracyclic triterpene natural products (e.g. siamenoside I and mogrosides IV, V and VI). Cucurbitacins have cytotoxic properties and exhibit deterrent taste as a defense barrier against herbivores. Mogrosides are nonsugar highly oxygenated compounds used as high-intensity zero-calorie sweeteners; they also possess pharmacological properties such as regulating immunity, lowering blood sugar and lipid levels, protecting the liver, and acting as antioxidants and antitumor agents. Catalyzes the hydrolysis of aromatic epoxide-containing substrates, such as the conversion of 24,25-epoxycucurbitadienol to 24,25-dihydroxycucurbitadienol.</text>
</comment>
<feature type="domain" description="AB hydrolase-1" evidence="8">
    <location>
        <begin position="33"/>
        <end position="304"/>
    </location>
</feature>
<comment type="similarity">
    <text evidence="4">Belongs to the AB hydrolase superfamily. Epoxide hydrolase family.</text>
</comment>
<comment type="catalytic activity">
    <reaction evidence="5">
        <text>an epoxide + H2O = an ethanediol</text>
        <dbReference type="Rhea" id="RHEA:19037"/>
        <dbReference type="ChEBI" id="CHEBI:15377"/>
        <dbReference type="ChEBI" id="CHEBI:32955"/>
        <dbReference type="ChEBI" id="CHEBI:140594"/>
        <dbReference type="EC" id="3.3.2.10"/>
    </reaction>
    <physiologicalReaction direction="left-to-right" evidence="5">
        <dbReference type="Rhea" id="RHEA:19038"/>
    </physiologicalReaction>
</comment>
<evidence type="ECO:0000256" key="3">
    <source>
        <dbReference type="ARBA" id="ARBA00022801"/>
    </source>
</evidence>
<comment type="catalytic activity">
    <reaction evidence="7">
        <text>(24S)-24,25-epoxycucurbitadienol + H2O = (24R)-24,25-dihydroxycucurbitadienol</text>
        <dbReference type="Rhea" id="RHEA:81855"/>
        <dbReference type="ChEBI" id="CHEBI:15377"/>
        <dbReference type="ChEBI" id="CHEBI:229949"/>
        <dbReference type="ChEBI" id="CHEBI:229950"/>
    </reaction>
    <physiologicalReaction direction="left-to-right" evidence="7">
        <dbReference type="Rhea" id="RHEA:81856"/>
    </physiologicalReaction>
</comment>
<accession>A0A1D6MV47</accession>
<name>A0A1D6MV47_MAIZE</name>
<dbReference type="ExpressionAtlas" id="A0A1D6MV47">
    <property type="expression patterns" value="baseline and differential"/>
</dbReference>
<evidence type="ECO:0000256" key="1">
    <source>
        <dbReference type="ARBA" id="ARBA00004721"/>
    </source>
</evidence>
<organism evidence="9">
    <name type="scientific">Zea mays</name>
    <name type="common">Maize</name>
    <dbReference type="NCBI Taxonomy" id="4577"/>
    <lineage>
        <taxon>Eukaryota</taxon>
        <taxon>Viridiplantae</taxon>
        <taxon>Streptophyta</taxon>
        <taxon>Embryophyta</taxon>
        <taxon>Tracheophyta</taxon>
        <taxon>Spermatophyta</taxon>
        <taxon>Magnoliopsida</taxon>
        <taxon>Liliopsida</taxon>
        <taxon>Poales</taxon>
        <taxon>Poaceae</taxon>
        <taxon>PACMAD clade</taxon>
        <taxon>Panicoideae</taxon>
        <taxon>Andropogonodae</taxon>
        <taxon>Andropogoneae</taxon>
        <taxon>Tripsacinae</taxon>
        <taxon>Zea</taxon>
    </lineage>
</organism>